<gene>
    <name evidence="1" type="ORF">Ga0080574_TMP2540</name>
</gene>
<organism evidence="1 2">
    <name type="scientific">Salipiger abyssi</name>
    <dbReference type="NCBI Taxonomy" id="1250539"/>
    <lineage>
        <taxon>Bacteria</taxon>
        <taxon>Pseudomonadati</taxon>
        <taxon>Pseudomonadota</taxon>
        <taxon>Alphaproteobacteria</taxon>
        <taxon>Rhodobacterales</taxon>
        <taxon>Roseobacteraceae</taxon>
        <taxon>Salipiger</taxon>
    </lineage>
</organism>
<name>A0A1P8UTY8_9RHOB</name>
<reference evidence="1 2" key="1">
    <citation type="submission" date="2016-04" db="EMBL/GenBank/DDBJ databases">
        <title>Deep-sea bacteria in the southern Pacific.</title>
        <authorList>
            <person name="Tang K."/>
        </authorList>
    </citation>
    <scope>NUCLEOTIDE SEQUENCE [LARGE SCALE GENOMIC DNA]</scope>
    <source>
        <strain evidence="1 2">JLT2014</strain>
    </source>
</reference>
<dbReference type="Proteomes" id="UP000187059">
    <property type="component" value="Chromosome"/>
</dbReference>
<dbReference type="EMBL" id="CP015093">
    <property type="protein sequence ID" value="APZ52874.1"/>
    <property type="molecule type" value="Genomic_DNA"/>
</dbReference>
<accession>A0A1P8UTY8</accession>
<evidence type="ECO:0000313" key="2">
    <source>
        <dbReference type="Proteomes" id="UP000187059"/>
    </source>
</evidence>
<dbReference type="STRING" id="1250539.Ga0080574_TMP2540"/>
<dbReference type="KEGG" id="paby:Ga0080574_TMP2540"/>
<dbReference type="AlphaFoldDB" id="A0A1P8UTY8"/>
<evidence type="ECO:0000313" key="1">
    <source>
        <dbReference type="EMBL" id="APZ52874.1"/>
    </source>
</evidence>
<keyword evidence="2" id="KW-1185">Reference proteome</keyword>
<proteinExistence type="predicted"/>
<sequence>MATAVVVMTSAVSMMMPRRVMRSARTMVAKRPAPPKWRIPEPAGQFYESKEHPIPLKPTIQRHDCATIGGEFSGNGGFIPKMAANRKQSLTLFRNNRPKTAINQFREKQAHHESI</sequence>
<protein>
    <submittedName>
        <fullName evidence="1">Uncharacterized protein</fullName>
    </submittedName>
</protein>